<proteinExistence type="predicted"/>
<reference evidence="1 2" key="1">
    <citation type="journal article" date="2011" name="J. Bacteriol.">
        <title>Genome sequence of the algicidal bacterium Kordia algicida OT-1.</title>
        <authorList>
            <person name="Lee H.S."/>
            <person name="Kang S.G."/>
            <person name="Kwon K.K."/>
            <person name="Lee J.H."/>
            <person name="Kim S.J."/>
        </authorList>
    </citation>
    <scope>NUCLEOTIDE SEQUENCE [LARGE SCALE GENOMIC DNA]</scope>
    <source>
        <strain evidence="1 2">OT-1</strain>
    </source>
</reference>
<evidence type="ECO:0000313" key="2">
    <source>
        <dbReference type="Proteomes" id="UP000002945"/>
    </source>
</evidence>
<accession>A9DMH4</accession>
<evidence type="ECO:0000313" key="1">
    <source>
        <dbReference type="EMBL" id="EDP97707.1"/>
    </source>
</evidence>
<gene>
    <name evidence="1" type="ORF">KAOT1_21132</name>
</gene>
<dbReference type="Proteomes" id="UP000002945">
    <property type="component" value="Unassembled WGS sequence"/>
</dbReference>
<protein>
    <submittedName>
        <fullName evidence="1">Uncharacterized protein</fullName>
    </submittedName>
</protein>
<keyword evidence="2" id="KW-1185">Reference proteome</keyword>
<dbReference type="RefSeq" id="WP_007096755.1">
    <property type="nucleotide sequence ID" value="NZ_CP142125.1"/>
</dbReference>
<sequence length="71" mass="7878">MKKRNLKTLKLAKKTISRVSAQAVGGIFRTAECYTRQICPIEPDPSDPLEPIPDQPTLFEASVCFCYSATC</sequence>
<organism evidence="1 2">
    <name type="scientific">Kordia algicida OT-1</name>
    <dbReference type="NCBI Taxonomy" id="391587"/>
    <lineage>
        <taxon>Bacteria</taxon>
        <taxon>Pseudomonadati</taxon>
        <taxon>Bacteroidota</taxon>
        <taxon>Flavobacteriia</taxon>
        <taxon>Flavobacteriales</taxon>
        <taxon>Flavobacteriaceae</taxon>
        <taxon>Kordia</taxon>
    </lineage>
</organism>
<comment type="caution">
    <text evidence="1">The sequence shown here is derived from an EMBL/GenBank/DDBJ whole genome shotgun (WGS) entry which is preliminary data.</text>
</comment>
<dbReference type="OrthoDB" id="9952404at2"/>
<dbReference type="AlphaFoldDB" id="A9DMH4"/>
<dbReference type="HOGENOM" id="CLU_2734779_0_0_10"/>
<dbReference type="STRING" id="391587.KAOT1_21132"/>
<dbReference type="EMBL" id="ABIB01000002">
    <property type="protein sequence ID" value="EDP97707.1"/>
    <property type="molecule type" value="Genomic_DNA"/>
</dbReference>
<name>A9DMH4_9FLAO</name>